<evidence type="ECO:0000313" key="2">
    <source>
        <dbReference type="Proteomes" id="UP000253941"/>
    </source>
</evidence>
<dbReference type="Proteomes" id="UP000253941">
    <property type="component" value="Unassembled WGS sequence"/>
</dbReference>
<organism evidence="1 2">
    <name type="scientific">Ferruginivarius sediminum</name>
    <dbReference type="NCBI Taxonomy" id="2661937"/>
    <lineage>
        <taxon>Bacteria</taxon>
        <taxon>Pseudomonadati</taxon>
        <taxon>Pseudomonadota</taxon>
        <taxon>Alphaproteobacteria</taxon>
        <taxon>Rhodospirillales</taxon>
        <taxon>Rhodospirillaceae</taxon>
        <taxon>Ferruginivarius</taxon>
    </lineage>
</organism>
<reference evidence="1 2" key="1">
    <citation type="submission" date="2018-07" db="EMBL/GenBank/DDBJ databases">
        <title>Venubactetium sediminum gen. nov., sp. nov., isolated from a marine solar saltern.</title>
        <authorList>
            <person name="Wang S."/>
        </authorList>
    </citation>
    <scope>NUCLEOTIDE SEQUENCE [LARGE SCALE GENOMIC DNA]</scope>
    <source>
        <strain evidence="1 2">WD2A32</strain>
    </source>
</reference>
<keyword evidence="2" id="KW-1185">Reference proteome</keyword>
<gene>
    <name evidence="1" type="ORF">DRB17_05265</name>
</gene>
<evidence type="ECO:0000313" key="1">
    <source>
        <dbReference type="EMBL" id="RDD63175.1"/>
    </source>
</evidence>
<evidence type="ECO:0008006" key="3">
    <source>
        <dbReference type="Google" id="ProtNLM"/>
    </source>
</evidence>
<dbReference type="RefSeq" id="WP_114581126.1">
    <property type="nucleotide sequence ID" value="NZ_QPMH01000003.1"/>
</dbReference>
<dbReference type="EMBL" id="QPMH01000003">
    <property type="protein sequence ID" value="RDD63175.1"/>
    <property type="molecule type" value="Genomic_DNA"/>
</dbReference>
<dbReference type="Gene3D" id="1.25.40.10">
    <property type="entry name" value="Tetratricopeptide repeat domain"/>
    <property type="match status" value="1"/>
</dbReference>
<sequence>MAHAETGSGVRRGSRPRRGAAVVAVAAGLILLALAGPRFAGGLIVAPHSSIAARLARGETVEPPRLRRAIEAHRTALSIYDNPRDRARLGELCLSAAHMAGVQSREGARLLDCAIEAHRDALARSPALPYSWSQLAVALYGRQGGTDAFRTAFREAMTAAPRTRRLVLAHVRLGLRSWQTLDAGLREEVRERLAWAVENVPRHLTRRLERPLDVRLALSLLAGQPGLRCRLAAAWQQRSFDGCAALGS</sequence>
<accession>A0A369TFL3</accession>
<dbReference type="InterPro" id="IPR011990">
    <property type="entry name" value="TPR-like_helical_dom_sf"/>
</dbReference>
<dbReference type="AlphaFoldDB" id="A0A369TFL3"/>
<comment type="caution">
    <text evidence="1">The sequence shown here is derived from an EMBL/GenBank/DDBJ whole genome shotgun (WGS) entry which is preliminary data.</text>
</comment>
<name>A0A369TFL3_9PROT</name>
<protein>
    <recommendedName>
        <fullName evidence="3">Tetratricopeptide repeat protein</fullName>
    </recommendedName>
</protein>
<proteinExistence type="predicted"/>